<evidence type="ECO:0000256" key="1">
    <source>
        <dbReference type="ARBA" id="ARBA00001946"/>
    </source>
</evidence>
<accession>A0A1M4Y4Z4</accession>
<evidence type="ECO:0000256" key="13">
    <source>
        <dbReference type="ARBA" id="ARBA00030255"/>
    </source>
</evidence>
<dbReference type="GO" id="GO:0009346">
    <property type="term" value="C:ATP-independent citrate lyase complex"/>
    <property type="evidence" value="ECO:0007669"/>
    <property type="project" value="InterPro"/>
</dbReference>
<comment type="similarity">
    <text evidence="4">Belongs to the HpcH/HpaI aldolase family. Citrate lyase beta subunit subfamily.</text>
</comment>
<dbReference type="GO" id="GO:0008815">
    <property type="term" value="F:citrate (pro-3S)-lyase activity"/>
    <property type="evidence" value="ECO:0007669"/>
    <property type="project" value="UniProtKB-EC"/>
</dbReference>
<evidence type="ECO:0000256" key="18">
    <source>
        <dbReference type="PIRSR" id="PIRSR015582-2"/>
    </source>
</evidence>
<evidence type="ECO:0000256" key="5">
    <source>
        <dbReference type="ARBA" id="ARBA00011382"/>
    </source>
</evidence>
<dbReference type="InterPro" id="IPR006475">
    <property type="entry name" value="Citrate_lyase_beta_bac"/>
</dbReference>
<dbReference type="Gene3D" id="3.20.20.60">
    <property type="entry name" value="Phosphoenolpyruvate-binding domains"/>
    <property type="match status" value="1"/>
</dbReference>
<protein>
    <recommendedName>
        <fullName evidence="8">Citrate lyase subunit beta</fullName>
        <ecNumber evidence="6">4.1.3.34</ecNumber>
        <ecNumber evidence="7">4.1.3.6</ecNumber>
    </recommendedName>
    <alternativeName>
        <fullName evidence="13">Citrate (pro-3S)-lyase subunit beta</fullName>
    </alternativeName>
    <alternativeName>
        <fullName evidence="14">Citryl-CoA lyase subunit</fullName>
    </alternativeName>
</protein>
<dbReference type="Pfam" id="PF03328">
    <property type="entry name" value="HpcH_HpaI"/>
    <property type="match status" value="1"/>
</dbReference>
<evidence type="ECO:0000259" key="19">
    <source>
        <dbReference type="Pfam" id="PF03328"/>
    </source>
</evidence>
<dbReference type="GO" id="GO:0006107">
    <property type="term" value="P:oxaloacetate metabolic process"/>
    <property type="evidence" value="ECO:0007669"/>
    <property type="project" value="TreeGrafter"/>
</dbReference>
<feature type="domain" description="HpcH/HpaI aldolase/citrate lyase" evidence="19">
    <location>
        <begin position="6"/>
        <end position="225"/>
    </location>
</feature>
<dbReference type="GO" id="GO:0005737">
    <property type="term" value="C:cytoplasm"/>
    <property type="evidence" value="ECO:0007669"/>
    <property type="project" value="UniProtKB-SubCell"/>
</dbReference>
<dbReference type="SUPFAM" id="SSF51621">
    <property type="entry name" value="Phosphoenolpyruvate/pyruvate domain"/>
    <property type="match status" value="1"/>
</dbReference>
<keyword evidence="9" id="KW-0963">Cytoplasm</keyword>
<evidence type="ECO:0000313" key="20">
    <source>
        <dbReference type="EMBL" id="SHF00696.1"/>
    </source>
</evidence>
<evidence type="ECO:0000256" key="10">
    <source>
        <dbReference type="ARBA" id="ARBA00022723"/>
    </source>
</evidence>
<evidence type="ECO:0000256" key="6">
    <source>
        <dbReference type="ARBA" id="ARBA00012258"/>
    </source>
</evidence>
<evidence type="ECO:0000256" key="4">
    <source>
        <dbReference type="ARBA" id="ARBA00005549"/>
    </source>
</evidence>
<reference evidence="21" key="1">
    <citation type="submission" date="2016-11" db="EMBL/GenBank/DDBJ databases">
        <authorList>
            <person name="Varghese N."/>
            <person name="Submissions S."/>
        </authorList>
    </citation>
    <scope>NUCLEOTIDE SEQUENCE [LARGE SCALE GENOMIC DNA]</scope>
    <source>
        <strain evidence="21">DSM 18095</strain>
    </source>
</reference>
<dbReference type="InterPro" id="IPR011206">
    <property type="entry name" value="Citrate_lyase_beta/mcl1/mcl2"/>
</dbReference>
<feature type="binding site" evidence="17">
    <location>
        <position position="130"/>
    </location>
    <ligand>
        <name>substrate</name>
    </ligand>
</feature>
<name>A0A1M4Y4Z4_9FIRM</name>
<dbReference type="PIRSF" id="PIRSF015582">
    <property type="entry name" value="Cit_lyase_B"/>
    <property type="match status" value="1"/>
</dbReference>
<dbReference type="RefSeq" id="WP_072976784.1">
    <property type="nucleotide sequence ID" value="NZ_FQTY01000015.1"/>
</dbReference>
<dbReference type="InterPro" id="IPR040442">
    <property type="entry name" value="Pyrv_kinase-like_dom_sf"/>
</dbReference>
<comment type="subunit">
    <text evidence="5">Oligomer with a subunit composition of (alpha,beta,gamma)6.</text>
</comment>
<dbReference type="STRING" id="1123404.SAMN02745784_02510"/>
<feature type="binding site" evidence="17">
    <location>
        <position position="67"/>
    </location>
    <ligand>
        <name>substrate</name>
    </ligand>
</feature>
<dbReference type="GO" id="GO:0006084">
    <property type="term" value="P:acetyl-CoA metabolic process"/>
    <property type="evidence" value="ECO:0007669"/>
    <property type="project" value="InterPro"/>
</dbReference>
<evidence type="ECO:0000256" key="17">
    <source>
        <dbReference type="PIRSR" id="PIRSR015582-1"/>
    </source>
</evidence>
<dbReference type="PANTHER" id="PTHR32308:SF10">
    <property type="entry name" value="CITRATE LYASE SUBUNIT BETA"/>
    <property type="match status" value="1"/>
</dbReference>
<comment type="function">
    <text evidence="2">Represents a citryl-ACP lyase.</text>
</comment>
<keyword evidence="12 20" id="KW-0456">Lyase</keyword>
<evidence type="ECO:0000256" key="11">
    <source>
        <dbReference type="ARBA" id="ARBA00022842"/>
    </source>
</evidence>
<keyword evidence="10 18" id="KW-0479">Metal-binding</keyword>
<dbReference type="PANTHER" id="PTHR32308">
    <property type="entry name" value="LYASE BETA SUBUNIT, PUTATIVE (AFU_ORTHOLOGUE AFUA_4G13030)-RELATED"/>
    <property type="match status" value="1"/>
</dbReference>
<comment type="cofactor">
    <cofactor evidence="1">
        <name>Mg(2+)</name>
        <dbReference type="ChEBI" id="CHEBI:18420"/>
    </cofactor>
</comment>
<evidence type="ECO:0000256" key="15">
    <source>
        <dbReference type="ARBA" id="ARBA00048308"/>
    </source>
</evidence>
<evidence type="ECO:0000256" key="7">
    <source>
        <dbReference type="ARBA" id="ARBA00012914"/>
    </source>
</evidence>
<evidence type="ECO:0000256" key="16">
    <source>
        <dbReference type="ARBA" id="ARBA00049110"/>
    </source>
</evidence>
<evidence type="ECO:0000256" key="9">
    <source>
        <dbReference type="ARBA" id="ARBA00022490"/>
    </source>
</evidence>
<comment type="catalytic activity">
    <reaction evidence="16">
        <text>(3S)-citryl-CoA = oxaloacetate + acetyl-CoA</text>
        <dbReference type="Rhea" id="RHEA:20812"/>
        <dbReference type="ChEBI" id="CHEBI:16452"/>
        <dbReference type="ChEBI" id="CHEBI:57288"/>
        <dbReference type="ChEBI" id="CHEBI:57321"/>
        <dbReference type="EC" id="4.1.3.34"/>
    </reaction>
</comment>
<evidence type="ECO:0000256" key="12">
    <source>
        <dbReference type="ARBA" id="ARBA00023239"/>
    </source>
</evidence>
<evidence type="ECO:0000256" key="2">
    <source>
        <dbReference type="ARBA" id="ARBA00003671"/>
    </source>
</evidence>
<gene>
    <name evidence="20" type="ORF">SAMN02745784_02510</name>
</gene>
<dbReference type="FunFam" id="3.20.20.60:FF:000008">
    <property type="entry name" value="Citrate (Pro-3S)-lyase subunit beta"/>
    <property type="match status" value="1"/>
</dbReference>
<feature type="binding site" evidence="18">
    <location>
        <position position="157"/>
    </location>
    <ligand>
        <name>Mg(2+)</name>
        <dbReference type="ChEBI" id="CHEBI:18420"/>
    </ligand>
</feature>
<dbReference type="NCBIfam" id="TIGR01588">
    <property type="entry name" value="citE"/>
    <property type="match status" value="1"/>
</dbReference>
<dbReference type="GO" id="GO:0000287">
    <property type="term" value="F:magnesium ion binding"/>
    <property type="evidence" value="ECO:0007669"/>
    <property type="project" value="TreeGrafter"/>
</dbReference>
<dbReference type="Proteomes" id="UP000184114">
    <property type="component" value="Unassembled WGS sequence"/>
</dbReference>
<comment type="subcellular location">
    <subcellularLocation>
        <location evidence="3">Cytoplasm</location>
    </subcellularLocation>
</comment>
<dbReference type="InterPro" id="IPR015813">
    <property type="entry name" value="Pyrv/PenolPyrv_kinase-like_dom"/>
</dbReference>
<evidence type="ECO:0000256" key="8">
    <source>
        <dbReference type="ARBA" id="ARBA00015712"/>
    </source>
</evidence>
<dbReference type="EC" id="4.1.3.6" evidence="7"/>
<dbReference type="InterPro" id="IPR005000">
    <property type="entry name" value="Aldolase/citrate-lyase_domain"/>
</dbReference>
<sequence length="298" mass="32953">MARLRRTMMFIPGNNPSMITDGHIYGSDSIMFDLEDAVSLREKDAARFLVYNALKTIDYRDTETVVRVNGLDTPFGRDDFEAMVRAKPDIIRLPKTDTPEDVIEADRLITEIEEKINIEVGTIKLMAAIESPLGIMNAYKIATASKRLVAMAIGAEDFVTNMKTTRSSSGVELLSARGQLLLAARAAGIHALDTVYSDVNNDEGFIEEVKLIKQMGFDGKSVIHPRQIGLTHKIYEPTEKEIQHAIRVLYGIKEAESKGSGVIAVDGKMVDGPIVDRAYRVIELAKATGVYKEDDFIG</sequence>
<evidence type="ECO:0000256" key="3">
    <source>
        <dbReference type="ARBA" id="ARBA00004496"/>
    </source>
</evidence>
<keyword evidence="21" id="KW-1185">Reference proteome</keyword>
<dbReference type="EMBL" id="FQTY01000015">
    <property type="protein sequence ID" value="SHF00696.1"/>
    <property type="molecule type" value="Genomic_DNA"/>
</dbReference>
<evidence type="ECO:0000313" key="21">
    <source>
        <dbReference type="Proteomes" id="UP000184114"/>
    </source>
</evidence>
<dbReference type="EC" id="4.1.3.34" evidence="6"/>
<organism evidence="20 21">
    <name type="scientific">Tissierella praeacuta DSM 18095</name>
    <dbReference type="NCBI Taxonomy" id="1123404"/>
    <lineage>
        <taxon>Bacteria</taxon>
        <taxon>Bacillati</taxon>
        <taxon>Bacillota</taxon>
        <taxon>Tissierellia</taxon>
        <taxon>Tissierellales</taxon>
        <taxon>Tissierellaceae</taxon>
        <taxon>Tissierella</taxon>
    </lineage>
</organism>
<keyword evidence="11 18" id="KW-0460">Magnesium</keyword>
<proteinExistence type="inferred from homology"/>
<evidence type="ECO:0000256" key="14">
    <source>
        <dbReference type="ARBA" id="ARBA00032495"/>
    </source>
</evidence>
<feature type="binding site" evidence="18">
    <location>
        <position position="130"/>
    </location>
    <ligand>
        <name>Mg(2+)</name>
        <dbReference type="ChEBI" id="CHEBI:18420"/>
    </ligand>
</feature>
<dbReference type="GeneID" id="90993613"/>
<dbReference type="GO" id="GO:0008816">
    <property type="term" value="F:citryl-CoA lyase activity"/>
    <property type="evidence" value="ECO:0007669"/>
    <property type="project" value="UniProtKB-EC"/>
</dbReference>
<comment type="catalytic activity">
    <reaction evidence="15">
        <text>citrate = oxaloacetate + acetate</text>
        <dbReference type="Rhea" id="RHEA:10760"/>
        <dbReference type="ChEBI" id="CHEBI:16452"/>
        <dbReference type="ChEBI" id="CHEBI:16947"/>
        <dbReference type="ChEBI" id="CHEBI:30089"/>
        <dbReference type="EC" id="4.1.3.6"/>
    </reaction>
</comment>
<dbReference type="AlphaFoldDB" id="A0A1M4Y4Z4"/>